<proteinExistence type="predicted"/>
<dbReference type="EMBL" id="RAHX01000001">
    <property type="protein sequence ID" value="RJY09846.1"/>
    <property type="molecule type" value="Genomic_DNA"/>
</dbReference>
<gene>
    <name evidence="5" type="ORF">D6201_11195</name>
</gene>
<organism evidence="5 6">
    <name type="scientific">Aurantiacibacter aquimixticola</name>
    <dbReference type="NCBI Taxonomy" id="1958945"/>
    <lineage>
        <taxon>Bacteria</taxon>
        <taxon>Pseudomonadati</taxon>
        <taxon>Pseudomonadota</taxon>
        <taxon>Alphaproteobacteria</taxon>
        <taxon>Sphingomonadales</taxon>
        <taxon>Erythrobacteraceae</taxon>
        <taxon>Aurantiacibacter</taxon>
    </lineage>
</organism>
<dbReference type="SUPFAM" id="SSF117281">
    <property type="entry name" value="Kelch motif"/>
    <property type="match status" value="2"/>
</dbReference>
<dbReference type="AlphaFoldDB" id="A0A419RVM2"/>
<dbReference type="InterPro" id="IPR015915">
    <property type="entry name" value="Kelch-typ_b-propeller"/>
</dbReference>
<dbReference type="Proteomes" id="UP000285232">
    <property type="component" value="Unassembled WGS sequence"/>
</dbReference>
<dbReference type="InterPro" id="IPR032260">
    <property type="entry name" value="DUF5060"/>
</dbReference>
<feature type="signal peptide" evidence="3">
    <location>
        <begin position="1"/>
        <end position="24"/>
    </location>
</feature>
<reference evidence="5 6" key="1">
    <citation type="journal article" date="2017" name="Int. J. Syst. Evol. Microbiol.">
        <title>Erythrobacter aquimixticola sp. nov., isolated from the junction between the ocean and a freshwater spring.</title>
        <authorList>
            <person name="Park S."/>
            <person name="Jung Y.T."/>
            <person name="Choi S.J."/>
            <person name="Yoon J.H."/>
        </authorList>
    </citation>
    <scope>NUCLEOTIDE SEQUENCE [LARGE SCALE GENOMIC DNA]</scope>
    <source>
        <strain evidence="5 6">JSSK-14</strain>
    </source>
</reference>
<dbReference type="Gene3D" id="2.120.10.80">
    <property type="entry name" value="Kelch-type beta propeller"/>
    <property type="match status" value="2"/>
</dbReference>
<keyword evidence="2" id="KW-0677">Repeat</keyword>
<evidence type="ECO:0000313" key="5">
    <source>
        <dbReference type="EMBL" id="RJY09846.1"/>
    </source>
</evidence>
<name>A0A419RVM2_9SPHN</name>
<dbReference type="OrthoDB" id="246387at2"/>
<dbReference type="InterPro" id="IPR013783">
    <property type="entry name" value="Ig-like_fold"/>
</dbReference>
<dbReference type="Gene3D" id="2.60.40.10">
    <property type="entry name" value="Immunoglobulins"/>
    <property type="match status" value="1"/>
</dbReference>
<keyword evidence="3" id="KW-0732">Signal</keyword>
<protein>
    <submittedName>
        <fullName evidence="5">DUF5060 domain-containing protein</fullName>
    </submittedName>
</protein>
<dbReference type="SUPFAM" id="SSF51445">
    <property type="entry name" value="(Trans)glycosidases"/>
    <property type="match status" value="1"/>
</dbReference>
<comment type="caution">
    <text evidence="5">The sequence shown here is derived from an EMBL/GenBank/DDBJ whole genome shotgun (WGS) entry which is preliminary data.</text>
</comment>
<dbReference type="InterPro" id="IPR006652">
    <property type="entry name" value="Kelch_1"/>
</dbReference>
<evidence type="ECO:0000256" key="3">
    <source>
        <dbReference type="SAM" id="SignalP"/>
    </source>
</evidence>
<keyword evidence="1" id="KW-0880">Kelch repeat</keyword>
<feature type="chain" id="PRO_5019569861" evidence="3">
    <location>
        <begin position="25"/>
        <end position="847"/>
    </location>
</feature>
<evidence type="ECO:0000313" key="6">
    <source>
        <dbReference type="Proteomes" id="UP000285232"/>
    </source>
</evidence>
<dbReference type="PANTHER" id="PTHR24412">
    <property type="entry name" value="KELCH PROTEIN"/>
    <property type="match status" value="1"/>
</dbReference>
<evidence type="ECO:0000256" key="1">
    <source>
        <dbReference type="ARBA" id="ARBA00022441"/>
    </source>
</evidence>
<sequence length="847" mass="92345">MLLSIRKSIVVRSCLAALASIVLASCAALPVSLPALPVPPPSWTTINGAGQPTARHEAGFVEHDGKLYLIGGRGVKPTDIFDPVADSWSAGAAVPVEMHHFQPVSVGDEIWIVGAMTGGWPNETPLPHVWRYLPGEDRWEEGIALPQHRLRGGGGVAIYGGRLWWAGGITDGHVSGSNGWLDSYDLETGEWRVHADAPHRRDHFQLLATGNRLYLAGGRRTGEDPDSGFEPTEPQGDMFDIANDRWLPTDPAFCLAEPSAGMMAAVWDGRLIFTGGESGAQQAAHARVAVYDPATRIWSALPALNNGRHGTGLAIHNGLAYVASGAGDRGGGPELTSIEALGMPRLLKPTQATAFQPVTLDFLASEYMQESDPATFTDHRLMVRFTSDSGDPSITVRGFFAGDGDAADSSADGGHIWRAIFTPPAAGNWRWTARFAAGDDIAISTDFAAGEDMPIGRPAQRGSQTGVLAVAENRQDGSSWTSADYGPLRVVDGRYRLPDQREWIKSGANSPENLLGFDGFDGTYRTSGNARDGEADSGDALHTFAPHLNDWQPGDPQWGAGEGRALVGLMNYLASVGVNSQYFLTWNVEGDGKDVWPYTAHDTYETFDVSKLGQWNRLFDHMQARGIALHVVLQETENELLMDGGNTERERRLYMAEMVARFAHHNGLIWNLGEENGPVHWRPEGQTDEQRMAMIDRMSAIDPYNRPLLLHTHSEAADKDEILTPLLGYPGLDGLSFQVSDPELVASETAKWLHLSREAGNPWVITMDEIGPWQDGAIPDDEASDDHARLLQLAMQAHLEAGGSGVEWYFGAHHPHNDLTAEDLRSRDLLFRRAAEIRRAWEAAQSR</sequence>
<evidence type="ECO:0000259" key="4">
    <source>
        <dbReference type="Pfam" id="PF16586"/>
    </source>
</evidence>
<feature type="domain" description="DUF5060" evidence="4">
    <location>
        <begin position="353"/>
        <end position="435"/>
    </location>
</feature>
<keyword evidence="6" id="KW-1185">Reference proteome</keyword>
<dbReference type="Gene3D" id="3.20.20.80">
    <property type="entry name" value="Glycosidases"/>
    <property type="match status" value="1"/>
</dbReference>
<dbReference type="Pfam" id="PF16586">
    <property type="entry name" value="DUF5060"/>
    <property type="match status" value="1"/>
</dbReference>
<dbReference type="PANTHER" id="PTHR24412:SF489">
    <property type="entry name" value="RING FINGER DOMAIN AND KELCH REPEAT-CONTAINING PROTEIN DDB_G0271372"/>
    <property type="match status" value="1"/>
</dbReference>
<accession>A0A419RVM2</accession>
<dbReference type="InterPro" id="IPR017853">
    <property type="entry name" value="GH"/>
</dbReference>
<dbReference type="PROSITE" id="PS51257">
    <property type="entry name" value="PROKAR_LIPOPROTEIN"/>
    <property type="match status" value="1"/>
</dbReference>
<dbReference type="SMART" id="SM00612">
    <property type="entry name" value="Kelch"/>
    <property type="match status" value="3"/>
</dbReference>
<evidence type="ECO:0000256" key="2">
    <source>
        <dbReference type="ARBA" id="ARBA00022737"/>
    </source>
</evidence>